<comment type="caution">
    <text evidence="2">The sequence shown here is derived from an EMBL/GenBank/DDBJ whole genome shotgun (WGS) entry which is preliminary data.</text>
</comment>
<dbReference type="EMBL" id="VAHF01000007">
    <property type="protein sequence ID" value="TXG57924.1"/>
    <property type="molecule type" value="Genomic_DNA"/>
</dbReference>
<dbReference type="Proteomes" id="UP000323000">
    <property type="component" value="Chromosome 7"/>
</dbReference>
<protein>
    <submittedName>
        <fullName evidence="2">Uncharacterized protein</fullName>
    </submittedName>
</protein>
<feature type="region of interest" description="Disordered" evidence="1">
    <location>
        <begin position="1"/>
        <end position="22"/>
    </location>
</feature>
<evidence type="ECO:0000256" key="1">
    <source>
        <dbReference type="SAM" id="MobiDB-lite"/>
    </source>
</evidence>
<evidence type="ECO:0000313" key="2">
    <source>
        <dbReference type="EMBL" id="TXG57924.1"/>
    </source>
</evidence>
<evidence type="ECO:0000313" key="3">
    <source>
        <dbReference type="Proteomes" id="UP000323000"/>
    </source>
</evidence>
<accession>A0A5C7HM24</accession>
<proteinExistence type="predicted"/>
<feature type="compositionally biased region" description="Low complexity" evidence="1">
    <location>
        <begin position="1"/>
        <end position="20"/>
    </location>
</feature>
<organism evidence="2 3">
    <name type="scientific">Acer yangbiense</name>
    <dbReference type="NCBI Taxonomy" id="1000413"/>
    <lineage>
        <taxon>Eukaryota</taxon>
        <taxon>Viridiplantae</taxon>
        <taxon>Streptophyta</taxon>
        <taxon>Embryophyta</taxon>
        <taxon>Tracheophyta</taxon>
        <taxon>Spermatophyta</taxon>
        <taxon>Magnoliopsida</taxon>
        <taxon>eudicotyledons</taxon>
        <taxon>Gunneridae</taxon>
        <taxon>Pentapetalae</taxon>
        <taxon>rosids</taxon>
        <taxon>malvids</taxon>
        <taxon>Sapindales</taxon>
        <taxon>Sapindaceae</taxon>
        <taxon>Hippocastanoideae</taxon>
        <taxon>Acereae</taxon>
        <taxon>Acer</taxon>
    </lineage>
</organism>
<reference evidence="3" key="1">
    <citation type="journal article" date="2019" name="Gigascience">
        <title>De novo genome assembly of the endangered Acer yangbiense, a plant species with extremely small populations endemic to Yunnan Province, China.</title>
        <authorList>
            <person name="Yang J."/>
            <person name="Wariss H.M."/>
            <person name="Tao L."/>
            <person name="Zhang R."/>
            <person name="Yun Q."/>
            <person name="Hollingsworth P."/>
            <person name="Dao Z."/>
            <person name="Luo G."/>
            <person name="Guo H."/>
            <person name="Ma Y."/>
            <person name="Sun W."/>
        </authorList>
    </citation>
    <scope>NUCLEOTIDE SEQUENCE [LARGE SCALE GENOMIC DNA]</scope>
    <source>
        <strain evidence="3">cv. Malutang</strain>
    </source>
</reference>
<keyword evidence="3" id="KW-1185">Reference proteome</keyword>
<sequence length="139" mass="15718">MRGARRSSMSTSLRSSGAGSPHAFEVPDRISRLVAGDPVLSAVKLAYCIVDVSWINVIYMIGDAVNKSLSELPRGIVDSVLWVFMGGPFVKFQKDGYAKIWVMPCYGDVDSVQWFEVQPHWTFHLLNYFEDDNEQENRL</sequence>
<gene>
    <name evidence="2" type="ORF">EZV62_015753</name>
</gene>
<dbReference type="AlphaFoldDB" id="A0A5C7HM24"/>
<name>A0A5C7HM24_9ROSI</name>